<organism evidence="2 3">
    <name type="scientific">Streptomyces lannensis</name>
    <dbReference type="NCBI Taxonomy" id="766498"/>
    <lineage>
        <taxon>Bacteria</taxon>
        <taxon>Bacillati</taxon>
        <taxon>Actinomycetota</taxon>
        <taxon>Actinomycetes</taxon>
        <taxon>Kitasatosporales</taxon>
        <taxon>Streptomycetaceae</taxon>
        <taxon>Streptomyces</taxon>
    </lineage>
</organism>
<dbReference type="InterPro" id="IPR008475">
    <property type="entry name" value="PLipase_C_C"/>
</dbReference>
<proteinExistence type="predicted"/>
<dbReference type="Pfam" id="PF05506">
    <property type="entry name" value="PLipase_C_C"/>
    <property type="match status" value="1"/>
</dbReference>
<dbReference type="EMBL" id="BAAAZA010000012">
    <property type="protein sequence ID" value="GAA3874916.1"/>
    <property type="molecule type" value="Genomic_DNA"/>
</dbReference>
<feature type="domain" description="Bacterial phospholipase C C-terminal" evidence="1">
    <location>
        <begin position="6"/>
        <end position="47"/>
    </location>
</feature>
<name>A0ABP7KEF6_9ACTN</name>
<reference evidence="3" key="1">
    <citation type="journal article" date="2019" name="Int. J. Syst. Evol. Microbiol.">
        <title>The Global Catalogue of Microorganisms (GCM) 10K type strain sequencing project: providing services to taxonomists for standard genome sequencing and annotation.</title>
        <authorList>
            <consortium name="The Broad Institute Genomics Platform"/>
            <consortium name="The Broad Institute Genome Sequencing Center for Infectious Disease"/>
            <person name="Wu L."/>
            <person name="Ma J."/>
        </authorList>
    </citation>
    <scope>NUCLEOTIDE SEQUENCE [LARGE SCALE GENOMIC DNA]</scope>
    <source>
        <strain evidence="3">JCM 16578</strain>
    </source>
</reference>
<dbReference type="Proteomes" id="UP001501563">
    <property type="component" value="Unassembled WGS sequence"/>
</dbReference>
<gene>
    <name evidence="2" type="ORF">GCM10022207_45900</name>
</gene>
<evidence type="ECO:0000313" key="3">
    <source>
        <dbReference type="Proteomes" id="UP001501563"/>
    </source>
</evidence>
<sequence length="57" mass="6151">MAAVCYQATAGNFVDDYFNAVAYKGGWYDFTVTVSSDTTFSRRFVGHLETGAPSVTG</sequence>
<protein>
    <recommendedName>
        <fullName evidence="1">Bacterial phospholipase C C-terminal domain-containing protein</fullName>
    </recommendedName>
</protein>
<evidence type="ECO:0000313" key="2">
    <source>
        <dbReference type="EMBL" id="GAA3874916.1"/>
    </source>
</evidence>
<comment type="caution">
    <text evidence="2">The sequence shown here is derived from an EMBL/GenBank/DDBJ whole genome shotgun (WGS) entry which is preliminary data.</text>
</comment>
<accession>A0ABP7KEF6</accession>
<keyword evidence="3" id="KW-1185">Reference proteome</keyword>
<evidence type="ECO:0000259" key="1">
    <source>
        <dbReference type="Pfam" id="PF05506"/>
    </source>
</evidence>